<dbReference type="FunFam" id="3.40.850.10:FF:000340">
    <property type="entry name" value="Kinesin-like protein"/>
    <property type="match status" value="1"/>
</dbReference>
<accession>A0AAW1T5P3</accession>
<dbReference type="PRINTS" id="PR00380">
    <property type="entry name" value="KINESINHEAVY"/>
</dbReference>
<keyword evidence="5 9" id="KW-0067">ATP-binding</keyword>
<keyword evidence="4 9" id="KW-0547">Nucleotide-binding</keyword>
<dbReference type="InterPro" id="IPR019821">
    <property type="entry name" value="Kinesin_motor_CS"/>
</dbReference>
<dbReference type="AlphaFoldDB" id="A0AAW1T5P3"/>
<organism evidence="12 13">
    <name type="scientific">Apatococcus fuscideae</name>
    <dbReference type="NCBI Taxonomy" id="2026836"/>
    <lineage>
        <taxon>Eukaryota</taxon>
        <taxon>Viridiplantae</taxon>
        <taxon>Chlorophyta</taxon>
        <taxon>core chlorophytes</taxon>
        <taxon>Trebouxiophyceae</taxon>
        <taxon>Chlorellales</taxon>
        <taxon>Chlorellaceae</taxon>
        <taxon>Apatococcus</taxon>
    </lineage>
</organism>
<reference evidence="12 13" key="1">
    <citation type="journal article" date="2024" name="Nat. Commun.">
        <title>Phylogenomics reveals the evolutionary origins of lichenization in chlorophyte algae.</title>
        <authorList>
            <person name="Puginier C."/>
            <person name="Libourel C."/>
            <person name="Otte J."/>
            <person name="Skaloud P."/>
            <person name="Haon M."/>
            <person name="Grisel S."/>
            <person name="Petersen M."/>
            <person name="Berrin J.G."/>
            <person name="Delaux P.M."/>
            <person name="Dal Grande F."/>
            <person name="Keller J."/>
        </authorList>
    </citation>
    <scope>NUCLEOTIDE SEQUENCE [LARGE SCALE GENOMIC DNA]</scope>
    <source>
        <strain evidence="12 13">SAG 2523</strain>
    </source>
</reference>
<keyword evidence="6 9" id="KW-0505">Motor protein</keyword>
<dbReference type="GO" id="GO:0008017">
    <property type="term" value="F:microtubule binding"/>
    <property type="evidence" value="ECO:0007669"/>
    <property type="project" value="InterPro"/>
</dbReference>
<evidence type="ECO:0000256" key="7">
    <source>
        <dbReference type="ARBA" id="ARBA00023212"/>
    </source>
</evidence>
<evidence type="ECO:0000256" key="2">
    <source>
        <dbReference type="ARBA" id="ARBA00022490"/>
    </source>
</evidence>
<evidence type="ECO:0000256" key="8">
    <source>
        <dbReference type="PROSITE-ProRule" id="PRU00283"/>
    </source>
</evidence>
<comment type="caution">
    <text evidence="8">Lacks conserved residue(s) required for the propagation of feature annotation.</text>
</comment>
<dbReference type="Gene3D" id="3.40.850.10">
    <property type="entry name" value="Kinesin motor domain"/>
    <property type="match status" value="1"/>
</dbReference>
<keyword evidence="3 9" id="KW-0493">Microtubule</keyword>
<feature type="compositionally biased region" description="Low complexity" evidence="10">
    <location>
        <begin position="302"/>
        <end position="313"/>
    </location>
</feature>
<name>A0AAW1T5P3_9CHLO</name>
<dbReference type="PROSITE" id="PS50067">
    <property type="entry name" value="KINESIN_MOTOR_2"/>
    <property type="match status" value="1"/>
</dbReference>
<comment type="similarity">
    <text evidence="8 9">Belongs to the TRAFAC class myosin-kinesin ATPase superfamily. Kinesin family.</text>
</comment>
<dbReference type="InterPro" id="IPR027640">
    <property type="entry name" value="Kinesin-like_fam"/>
</dbReference>
<evidence type="ECO:0000313" key="12">
    <source>
        <dbReference type="EMBL" id="KAK9865092.1"/>
    </source>
</evidence>
<dbReference type="PROSITE" id="PS00411">
    <property type="entry name" value="KINESIN_MOTOR_1"/>
    <property type="match status" value="1"/>
</dbReference>
<dbReference type="PANTHER" id="PTHR47971">
    <property type="entry name" value="KINESIN-RELATED PROTEIN 6"/>
    <property type="match status" value="1"/>
</dbReference>
<dbReference type="GO" id="GO:0005524">
    <property type="term" value="F:ATP binding"/>
    <property type="evidence" value="ECO:0007669"/>
    <property type="project" value="UniProtKB-KW"/>
</dbReference>
<dbReference type="SMART" id="SM00129">
    <property type="entry name" value="KISc"/>
    <property type="match status" value="1"/>
</dbReference>
<keyword evidence="7" id="KW-0206">Cytoskeleton</keyword>
<dbReference type="InterPro" id="IPR036961">
    <property type="entry name" value="Kinesin_motor_dom_sf"/>
</dbReference>
<evidence type="ECO:0000256" key="6">
    <source>
        <dbReference type="ARBA" id="ARBA00023175"/>
    </source>
</evidence>
<comment type="subcellular location">
    <subcellularLocation>
        <location evidence="1">Cytoplasm</location>
        <location evidence="1">Cytoskeleton</location>
    </subcellularLocation>
</comment>
<evidence type="ECO:0000256" key="10">
    <source>
        <dbReference type="SAM" id="MobiDB-lite"/>
    </source>
</evidence>
<dbReference type="InterPro" id="IPR001752">
    <property type="entry name" value="Kinesin_motor_dom"/>
</dbReference>
<dbReference type="GO" id="GO:0007019">
    <property type="term" value="P:microtubule depolymerization"/>
    <property type="evidence" value="ECO:0007669"/>
    <property type="project" value="TreeGrafter"/>
</dbReference>
<proteinExistence type="inferred from homology"/>
<evidence type="ECO:0000313" key="13">
    <source>
        <dbReference type="Proteomes" id="UP001485043"/>
    </source>
</evidence>
<keyword evidence="13" id="KW-1185">Reference proteome</keyword>
<evidence type="ECO:0000259" key="11">
    <source>
        <dbReference type="PROSITE" id="PS50067"/>
    </source>
</evidence>
<dbReference type="SUPFAM" id="SSF52540">
    <property type="entry name" value="P-loop containing nucleoside triphosphate hydrolases"/>
    <property type="match status" value="1"/>
</dbReference>
<dbReference type="GO" id="GO:0007018">
    <property type="term" value="P:microtubule-based movement"/>
    <property type="evidence" value="ECO:0007669"/>
    <property type="project" value="InterPro"/>
</dbReference>
<dbReference type="InterPro" id="IPR027417">
    <property type="entry name" value="P-loop_NTPase"/>
</dbReference>
<evidence type="ECO:0000256" key="3">
    <source>
        <dbReference type="ARBA" id="ARBA00022701"/>
    </source>
</evidence>
<dbReference type="Proteomes" id="UP001485043">
    <property type="component" value="Unassembled WGS sequence"/>
</dbReference>
<sequence length="445" mass="47102">MALYVSCFEIYGGKLYDLLNARKGLLMREDGRRRICIVGLKEYEVDSVDVIQQLIEHSNAARSTGSTGANADSSRSHSIMQFAIKRPADAADPAKQVGKISFIDLAGSERGADTYDNDKQTRLEGAEINKSLLALKECIRALDNVARHVPFRGSKLTESCERRRMPRLPGSVTPGVLANGAGAIPPAFPQPLISKPAMAAVDAKVAAFQPQGMDGRLASPRRVTDSGGHSAAAAKRAPSPGPPNRRALSPGPPNRAKEEPWLGRAGLSPPPARPDTAAGRRPASPGPPQRMLRARAASTDEAPVAVAGKAPAANGQRPVSPPPLRPLPMNAPAVPSTAANALANKSPAQPRRSRRGTASGDGDKPPGAARRRTRTASDDGEAPAVRPRQPSETNGAGPGLAHVRDELVNSILEDEDELIAAHRRQIEDTMAIVRLEMNLLAEGEI</sequence>
<evidence type="ECO:0000256" key="4">
    <source>
        <dbReference type="ARBA" id="ARBA00022741"/>
    </source>
</evidence>
<dbReference type="GO" id="GO:0003777">
    <property type="term" value="F:microtubule motor activity"/>
    <property type="evidence" value="ECO:0007669"/>
    <property type="project" value="InterPro"/>
</dbReference>
<keyword evidence="2" id="KW-0963">Cytoplasm</keyword>
<dbReference type="PANTHER" id="PTHR47971:SF8">
    <property type="entry name" value="KINESIN-LIKE PROTEIN"/>
    <property type="match status" value="1"/>
</dbReference>
<gene>
    <name evidence="12" type="ORF">WJX84_004332</name>
</gene>
<feature type="region of interest" description="Disordered" evidence="10">
    <location>
        <begin position="212"/>
        <end position="401"/>
    </location>
</feature>
<feature type="domain" description="Kinesin motor" evidence="11">
    <location>
        <begin position="1"/>
        <end position="157"/>
    </location>
</feature>
<evidence type="ECO:0000256" key="1">
    <source>
        <dbReference type="ARBA" id="ARBA00004245"/>
    </source>
</evidence>
<evidence type="ECO:0000256" key="5">
    <source>
        <dbReference type="ARBA" id="ARBA00022840"/>
    </source>
</evidence>
<comment type="caution">
    <text evidence="12">The sequence shown here is derived from an EMBL/GenBank/DDBJ whole genome shotgun (WGS) entry which is preliminary data.</text>
</comment>
<dbReference type="Pfam" id="PF00225">
    <property type="entry name" value="Kinesin"/>
    <property type="match status" value="1"/>
</dbReference>
<dbReference type="GO" id="GO:0005874">
    <property type="term" value="C:microtubule"/>
    <property type="evidence" value="ECO:0007669"/>
    <property type="project" value="UniProtKB-KW"/>
</dbReference>
<evidence type="ECO:0000256" key="9">
    <source>
        <dbReference type="RuleBase" id="RU000394"/>
    </source>
</evidence>
<dbReference type="EMBL" id="JALJOV010000283">
    <property type="protein sequence ID" value="KAK9865092.1"/>
    <property type="molecule type" value="Genomic_DNA"/>
</dbReference>
<protein>
    <recommendedName>
        <fullName evidence="9">Kinesin-like protein</fullName>
    </recommendedName>
</protein>